<dbReference type="SMART" id="SM00895">
    <property type="entry name" value="FCD"/>
    <property type="match status" value="1"/>
</dbReference>
<evidence type="ECO:0000256" key="3">
    <source>
        <dbReference type="ARBA" id="ARBA00023163"/>
    </source>
</evidence>
<name>A0A4P6M534_9FIRM</name>
<dbReference type="SUPFAM" id="SSF48008">
    <property type="entry name" value="GntR ligand-binding domain-like"/>
    <property type="match status" value="1"/>
</dbReference>
<dbReference type="CDD" id="cd07377">
    <property type="entry name" value="WHTH_GntR"/>
    <property type="match status" value="1"/>
</dbReference>
<evidence type="ECO:0000313" key="8">
    <source>
        <dbReference type="Proteomes" id="UP000515789"/>
    </source>
</evidence>
<dbReference type="Pfam" id="PF07729">
    <property type="entry name" value="FCD"/>
    <property type="match status" value="1"/>
</dbReference>
<dbReference type="InterPro" id="IPR008920">
    <property type="entry name" value="TF_FadR/GntR_C"/>
</dbReference>
<dbReference type="EMBL" id="CP039126">
    <property type="protein sequence ID" value="QMW78312.1"/>
    <property type="molecule type" value="Genomic_DNA"/>
</dbReference>
<dbReference type="Proteomes" id="UP000289794">
    <property type="component" value="Chromosome"/>
</dbReference>
<dbReference type="InterPro" id="IPR036388">
    <property type="entry name" value="WH-like_DNA-bd_sf"/>
</dbReference>
<dbReference type="InterPro" id="IPR011711">
    <property type="entry name" value="GntR_C"/>
</dbReference>
<dbReference type="GO" id="GO:0003677">
    <property type="term" value="F:DNA binding"/>
    <property type="evidence" value="ECO:0007669"/>
    <property type="project" value="UniProtKB-KW"/>
</dbReference>
<evidence type="ECO:0000313" key="7">
    <source>
        <dbReference type="Proteomes" id="UP000289794"/>
    </source>
</evidence>
<dbReference type="SUPFAM" id="SSF46785">
    <property type="entry name" value="Winged helix' DNA-binding domain"/>
    <property type="match status" value="1"/>
</dbReference>
<dbReference type="RefSeq" id="WP_018598082.1">
    <property type="nucleotide sequence ID" value="NZ_AP031416.1"/>
</dbReference>
<evidence type="ECO:0000313" key="6">
    <source>
        <dbReference type="EMBL" id="QMW78312.1"/>
    </source>
</evidence>
<feature type="domain" description="HTH gntR-type" evidence="4">
    <location>
        <begin position="13"/>
        <end position="80"/>
    </location>
</feature>
<dbReference type="Proteomes" id="UP000515789">
    <property type="component" value="Chromosome"/>
</dbReference>
<dbReference type="SMART" id="SM00345">
    <property type="entry name" value="HTH_GNTR"/>
    <property type="match status" value="1"/>
</dbReference>
<dbReference type="PANTHER" id="PTHR43537">
    <property type="entry name" value="TRANSCRIPTIONAL REGULATOR, GNTR FAMILY"/>
    <property type="match status" value="1"/>
</dbReference>
<gene>
    <name evidence="5" type="primary">rspR_3</name>
    <name evidence="6" type="ORF">E5259_12280</name>
    <name evidence="5" type="ORF">PMF13cell1_04083</name>
</gene>
<dbReference type="GeneID" id="75050818"/>
<dbReference type="Gene3D" id="1.10.10.10">
    <property type="entry name" value="Winged helix-like DNA-binding domain superfamily/Winged helix DNA-binding domain"/>
    <property type="match status" value="1"/>
</dbReference>
<reference evidence="5 7" key="1">
    <citation type="submission" date="2019-01" db="EMBL/GenBank/DDBJ databases">
        <title>PMF-metabolizing Aryl O-demethylase.</title>
        <authorList>
            <person name="Kim M."/>
        </authorList>
    </citation>
    <scope>NUCLEOTIDE SEQUENCE [LARGE SCALE GENOMIC DNA]</scope>
    <source>
        <strain evidence="5 7">PMF1</strain>
    </source>
</reference>
<dbReference type="PANTHER" id="PTHR43537:SF24">
    <property type="entry name" value="GLUCONATE OPERON TRANSCRIPTIONAL REPRESSOR"/>
    <property type="match status" value="1"/>
</dbReference>
<dbReference type="InterPro" id="IPR036390">
    <property type="entry name" value="WH_DNA-bd_sf"/>
</dbReference>
<reference evidence="6 8" key="2">
    <citation type="submission" date="2019-04" db="EMBL/GenBank/DDBJ databases">
        <authorList>
            <person name="Schori C."/>
            <person name="Ahrens C."/>
        </authorList>
    </citation>
    <scope>NUCLEOTIDE SEQUENCE [LARGE SCALE GENOMIC DNA]</scope>
    <source>
        <strain evidence="6 8">DSM 2950</strain>
    </source>
</reference>
<evidence type="ECO:0000313" key="5">
    <source>
        <dbReference type="EMBL" id="QBE98517.1"/>
    </source>
</evidence>
<evidence type="ECO:0000256" key="1">
    <source>
        <dbReference type="ARBA" id="ARBA00023015"/>
    </source>
</evidence>
<keyword evidence="3" id="KW-0804">Transcription</keyword>
<dbReference type="KEGG" id="bpro:PMF13cell1_04083"/>
<evidence type="ECO:0000259" key="4">
    <source>
        <dbReference type="PROSITE" id="PS50949"/>
    </source>
</evidence>
<dbReference type="PROSITE" id="PS50949">
    <property type="entry name" value="HTH_GNTR"/>
    <property type="match status" value="1"/>
</dbReference>
<proteinExistence type="predicted"/>
<dbReference type="AlphaFoldDB" id="A0A4P6M534"/>
<dbReference type="Pfam" id="PF00392">
    <property type="entry name" value="GntR"/>
    <property type="match status" value="1"/>
</dbReference>
<sequence>MEVSNFVKKGSTRNRTEIAYDKIKDSICSGAIRPGDILSESQIAAELEMSRTPVREALRILASEDLVVIKNGIGAYVTEISEKGTKDLFAVRKPLEILASKSAIHNISKEEIRQMEEIFQKLRVLDESGARVDKKMFTDMDWALHDLIIEKCDNQYVKNIMANINANIKRLQISSFYALNDMQESTAQHLRILRLLEKKEEDALEKALADHVEWSMRALLRT</sequence>
<dbReference type="Gene3D" id="1.20.120.530">
    <property type="entry name" value="GntR ligand-binding domain-like"/>
    <property type="match status" value="1"/>
</dbReference>
<protein>
    <submittedName>
        <fullName evidence="6">GntR family transcriptional regulator</fullName>
    </submittedName>
    <submittedName>
        <fullName evidence="5">HTH-type transcriptional repressor RspR</fullName>
    </submittedName>
</protein>
<dbReference type="GO" id="GO:0003700">
    <property type="term" value="F:DNA-binding transcription factor activity"/>
    <property type="evidence" value="ECO:0007669"/>
    <property type="project" value="InterPro"/>
</dbReference>
<dbReference type="EMBL" id="CP035945">
    <property type="protein sequence ID" value="QBE98517.1"/>
    <property type="molecule type" value="Genomic_DNA"/>
</dbReference>
<keyword evidence="1" id="KW-0805">Transcription regulation</keyword>
<dbReference type="InterPro" id="IPR000524">
    <property type="entry name" value="Tscrpt_reg_HTH_GntR"/>
</dbReference>
<keyword evidence="2" id="KW-0238">DNA-binding</keyword>
<dbReference type="PRINTS" id="PR00035">
    <property type="entry name" value="HTHGNTR"/>
</dbReference>
<evidence type="ECO:0000256" key="2">
    <source>
        <dbReference type="ARBA" id="ARBA00023125"/>
    </source>
</evidence>
<accession>A0A4P6M534</accession>
<organism evidence="5 7">
    <name type="scientific">Blautia producta</name>
    <dbReference type="NCBI Taxonomy" id="33035"/>
    <lineage>
        <taxon>Bacteria</taxon>
        <taxon>Bacillati</taxon>
        <taxon>Bacillota</taxon>
        <taxon>Clostridia</taxon>
        <taxon>Lachnospirales</taxon>
        <taxon>Lachnospiraceae</taxon>
        <taxon>Blautia</taxon>
    </lineage>
</organism>